<evidence type="ECO:0000313" key="11">
    <source>
        <dbReference type="Proteomes" id="UP001321453"/>
    </source>
</evidence>
<comment type="similarity">
    <text evidence="7">Belongs to the binding-protein-dependent transport system permease family.</text>
</comment>
<keyword evidence="6 7" id="KW-0472">Membrane</keyword>
<dbReference type="EMBL" id="JAUCGR010000002">
    <property type="protein sequence ID" value="MDM7831673.1"/>
    <property type="molecule type" value="Genomic_DNA"/>
</dbReference>
<comment type="subcellular location">
    <subcellularLocation>
        <location evidence="1 7">Cell membrane</location>
        <topology evidence="1 7">Multi-pass membrane protein</topology>
    </subcellularLocation>
</comment>
<evidence type="ECO:0000259" key="9">
    <source>
        <dbReference type="PROSITE" id="PS50928"/>
    </source>
</evidence>
<accession>A0ABT7S7R8</accession>
<evidence type="ECO:0000256" key="7">
    <source>
        <dbReference type="RuleBase" id="RU363032"/>
    </source>
</evidence>
<feature type="transmembrane region" description="Helical" evidence="7">
    <location>
        <begin position="102"/>
        <end position="122"/>
    </location>
</feature>
<feature type="transmembrane region" description="Helical" evidence="7">
    <location>
        <begin position="276"/>
        <end position="302"/>
    </location>
</feature>
<feature type="transmembrane region" description="Helical" evidence="7">
    <location>
        <begin position="172"/>
        <end position="195"/>
    </location>
</feature>
<dbReference type="PANTHER" id="PTHR43163">
    <property type="entry name" value="DIPEPTIDE TRANSPORT SYSTEM PERMEASE PROTEIN DPPB-RELATED"/>
    <property type="match status" value="1"/>
</dbReference>
<dbReference type="PROSITE" id="PS50928">
    <property type="entry name" value="ABC_TM1"/>
    <property type="match status" value="1"/>
</dbReference>
<dbReference type="InterPro" id="IPR035906">
    <property type="entry name" value="MetI-like_sf"/>
</dbReference>
<evidence type="ECO:0000256" key="4">
    <source>
        <dbReference type="ARBA" id="ARBA00022692"/>
    </source>
</evidence>
<keyword evidence="3" id="KW-1003">Cell membrane</keyword>
<keyword evidence="2 7" id="KW-0813">Transport</keyword>
<dbReference type="InterPro" id="IPR045621">
    <property type="entry name" value="BPD_transp_1_N"/>
</dbReference>
<dbReference type="RefSeq" id="WP_289447079.1">
    <property type="nucleotide sequence ID" value="NZ_JAUCGR010000002.1"/>
</dbReference>
<evidence type="ECO:0000256" key="5">
    <source>
        <dbReference type="ARBA" id="ARBA00022989"/>
    </source>
</evidence>
<feature type="transmembrane region" description="Helical" evidence="7">
    <location>
        <begin position="230"/>
        <end position="256"/>
    </location>
</feature>
<feature type="compositionally biased region" description="Low complexity" evidence="8">
    <location>
        <begin position="332"/>
        <end position="347"/>
    </location>
</feature>
<gene>
    <name evidence="10" type="ORF">QRT05_10045</name>
</gene>
<evidence type="ECO:0000256" key="1">
    <source>
        <dbReference type="ARBA" id="ARBA00004651"/>
    </source>
</evidence>
<organism evidence="10 11">
    <name type="scientific">Cellulomonas edaphi</name>
    <dbReference type="NCBI Taxonomy" id="3053468"/>
    <lineage>
        <taxon>Bacteria</taxon>
        <taxon>Bacillati</taxon>
        <taxon>Actinomycetota</taxon>
        <taxon>Actinomycetes</taxon>
        <taxon>Micrococcales</taxon>
        <taxon>Cellulomonadaceae</taxon>
        <taxon>Cellulomonas</taxon>
    </lineage>
</organism>
<feature type="transmembrane region" description="Helical" evidence="7">
    <location>
        <begin position="134"/>
        <end position="160"/>
    </location>
</feature>
<name>A0ABT7S7R8_9CELL</name>
<sequence length="347" mass="35906">MTRYLLRRLALAAGVLLAAYTVTFLVLYALPGDPVSIMYGGESSDVTPDQLDALRAEHGLDQPLVVQYLTQLGHALRGDLGDSVVSGQPVTQLLGSALPPTAQIAGLALLVAVLAGGSLAVVATATRSRRLSGFLLSLPPLGVAIPSFWFGLTLVQWFSFQIPLFPALGNQGFASAVLPAVTLALPTSALIAQMLSRSLLHTLREPYVDTALAKGAGRARVHLRHALRNAALPALTVTGLVVGGLLSGAVVTETVFSRAGIGRLTATSVSAQDIPVVQGVVLVAATVYVLVNLLIDVIYPLLDPRIVTGARRRVAPPTAPSPSPTQAHGSDADQAAARVAVPAGGTR</sequence>
<protein>
    <submittedName>
        <fullName evidence="10">ABC transporter permease</fullName>
    </submittedName>
</protein>
<dbReference type="Proteomes" id="UP001321453">
    <property type="component" value="Unassembled WGS sequence"/>
</dbReference>
<comment type="caution">
    <text evidence="10">The sequence shown here is derived from an EMBL/GenBank/DDBJ whole genome shotgun (WGS) entry which is preliminary data.</text>
</comment>
<dbReference type="Gene3D" id="1.10.3720.10">
    <property type="entry name" value="MetI-like"/>
    <property type="match status" value="1"/>
</dbReference>
<keyword evidence="5 7" id="KW-1133">Transmembrane helix</keyword>
<reference evidence="10 11" key="1">
    <citation type="submission" date="2023-06" db="EMBL/GenBank/DDBJ databases">
        <title>Cellulomonas sp. MW9 Whole genome sequence.</title>
        <authorList>
            <person name="Park S."/>
        </authorList>
    </citation>
    <scope>NUCLEOTIDE SEQUENCE [LARGE SCALE GENOMIC DNA]</scope>
    <source>
        <strain evidence="10 11">MW9</strain>
    </source>
</reference>
<evidence type="ECO:0000256" key="8">
    <source>
        <dbReference type="SAM" id="MobiDB-lite"/>
    </source>
</evidence>
<feature type="region of interest" description="Disordered" evidence="8">
    <location>
        <begin position="313"/>
        <end position="347"/>
    </location>
</feature>
<dbReference type="CDD" id="cd06261">
    <property type="entry name" value="TM_PBP2"/>
    <property type="match status" value="1"/>
</dbReference>
<dbReference type="SUPFAM" id="SSF161098">
    <property type="entry name" value="MetI-like"/>
    <property type="match status" value="1"/>
</dbReference>
<feature type="transmembrane region" description="Helical" evidence="7">
    <location>
        <begin position="9"/>
        <end position="30"/>
    </location>
</feature>
<proteinExistence type="inferred from homology"/>
<dbReference type="Pfam" id="PF00528">
    <property type="entry name" value="BPD_transp_1"/>
    <property type="match status" value="1"/>
</dbReference>
<evidence type="ECO:0000256" key="2">
    <source>
        <dbReference type="ARBA" id="ARBA00022448"/>
    </source>
</evidence>
<evidence type="ECO:0000256" key="3">
    <source>
        <dbReference type="ARBA" id="ARBA00022475"/>
    </source>
</evidence>
<dbReference type="Pfam" id="PF19300">
    <property type="entry name" value="BPD_transp_1_N"/>
    <property type="match status" value="1"/>
</dbReference>
<dbReference type="PANTHER" id="PTHR43163:SF6">
    <property type="entry name" value="DIPEPTIDE TRANSPORT SYSTEM PERMEASE PROTEIN DPPB-RELATED"/>
    <property type="match status" value="1"/>
</dbReference>
<evidence type="ECO:0000256" key="6">
    <source>
        <dbReference type="ARBA" id="ARBA00023136"/>
    </source>
</evidence>
<dbReference type="InterPro" id="IPR000515">
    <property type="entry name" value="MetI-like"/>
</dbReference>
<keyword evidence="11" id="KW-1185">Reference proteome</keyword>
<evidence type="ECO:0000313" key="10">
    <source>
        <dbReference type="EMBL" id="MDM7831673.1"/>
    </source>
</evidence>
<feature type="domain" description="ABC transmembrane type-1" evidence="9">
    <location>
        <begin position="98"/>
        <end position="299"/>
    </location>
</feature>
<keyword evidence="4 7" id="KW-0812">Transmembrane</keyword>